<protein>
    <submittedName>
        <fullName evidence="2">DUF465 domain-containing protein</fullName>
    </submittedName>
</protein>
<evidence type="ECO:0000313" key="2">
    <source>
        <dbReference type="EMBL" id="TGY89265.1"/>
    </source>
</evidence>
<evidence type="ECO:0000256" key="1">
    <source>
        <dbReference type="SAM" id="Coils"/>
    </source>
</evidence>
<proteinExistence type="predicted"/>
<dbReference type="InterPro" id="IPR007420">
    <property type="entry name" value="DUF465"/>
</dbReference>
<accession>A0A4S2H162</accession>
<feature type="coiled-coil region" evidence="1">
    <location>
        <begin position="7"/>
        <end position="62"/>
    </location>
</feature>
<dbReference type="RefSeq" id="WP_135995805.1">
    <property type="nucleotide sequence ID" value="NZ_CP071057.1"/>
</dbReference>
<organism evidence="2 3">
    <name type="scientific">Marinicauda algicola</name>
    <dbReference type="NCBI Taxonomy" id="2029849"/>
    <lineage>
        <taxon>Bacteria</taxon>
        <taxon>Pseudomonadati</taxon>
        <taxon>Pseudomonadota</taxon>
        <taxon>Alphaproteobacteria</taxon>
        <taxon>Maricaulales</taxon>
        <taxon>Maricaulaceae</taxon>
        <taxon>Marinicauda</taxon>
    </lineage>
</organism>
<sequence length="69" mass="8118">MDGYLNDAGLRQRLEELRAQHRALDDQVRAAHECGMTDQLKLMRLKRRKLQLKDEITFLEDQLNPDIIA</sequence>
<dbReference type="OrthoDB" id="7869924at2"/>
<gene>
    <name evidence="2" type="ORF">E5163_09105</name>
</gene>
<dbReference type="EMBL" id="SRXW01000002">
    <property type="protein sequence ID" value="TGY89265.1"/>
    <property type="molecule type" value="Genomic_DNA"/>
</dbReference>
<comment type="caution">
    <text evidence="2">The sequence shown here is derived from an EMBL/GenBank/DDBJ whole genome shotgun (WGS) entry which is preliminary data.</text>
</comment>
<evidence type="ECO:0000313" key="3">
    <source>
        <dbReference type="Proteomes" id="UP000308054"/>
    </source>
</evidence>
<reference evidence="2 3" key="1">
    <citation type="journal article" date="2017" name="Int. J. Syst. Evol. Microbiol.">
        <title>Marinicauda algicola sp. nov., isolated from a marine red alga Rhodosorus marinus.</title>
        <authorList>
            <person name="Jeong S.E."/>
            <person name="Jeon S.H."/>
            <person name="Chun B.H."/>
            <person name="Kim D.W."/>
            <person name="Jeon C.O."/>
        </authorList>
    </citation>
    <scope>NUCLEOTIDE SEQUENCE [LARGE SCALE GENOMIC DNA]</scope>
    <source>
        <strain evidence="2 3">JCM 31718</strain>
    </source>
</reference>
<dbReference type="AlphaFoldDB" id="A0A4S2H162"/>
<dbReference type="Proteomes" id="UP000308054">
    <property type="component" value="Unassembled WGS sequence"/>
</dbReference>
<keyword evidence="3" id="KW-1185">Reference proteome</keyword>
<dbReference type="Gene3D" id="6.10.280.50">
    <property type="match status" value="1"/>
</dbReference>
<dbReference type="InterPro" id="IPR038444">
    <property type="entry name" value="DUF465_sf"/>
</dbReference>
<keyword evidence="1" id="KW-0175">Coiled coil</keyword>
<dbReference type="Pfam" id="PF04325">
    <property type="entry name" value="DUF465"/>
    <property type="match status" value="1"/>
</dbReference>
<name>A0A4S2H162_9PROT</name>